<feature type="domain" description="PurM-like N-terminal" evidence="1">
    <location>
        <begin position="10"/>
        <end position="121"/>
    </location>
</feature>
<comment type="caution">
    <text evidence="2">The sequence shown here is derived from an EMBL/GenBank/DDBJ whole genome shotgun (WGS) entry which is preliminary data.</text>
</comment>
<proteinExistence type="predicted"/>
<accession>A0A0C1TWE9</accession>
<evidence type="ECO:0000313" key="3">
    <source>
        <dbReference type="Proteomes" id="UP000031366"/>
    </source>
</evidence>
<evidence type="ECO:0000259" key="1">
    <source>
        <dbReference type="Pfam" id="PF00586"/>
    </source>
</evidence>
<dbReference type="Pfam" id="PF00586">
    <property type="entry name" value="AIRS"/>
    <property type="match status" value="1"/>
</dbReference>
<dbReference type="OrthoDB" id="9805740at2"/>
<keyword evidence="3" id="KW-1185">Reference proteome</keyword>
<reference evidence="2 3" key="1">
    <citation type="journal article" date="2015" name="Infect. Genet. Evol.">
        <title>Genomic sequences of six botulinum neurotoxin-producing strains representing three clostridial species illustrate the mobility and diversity of botulinum neurotoxin genes.</title>
        <authorList>
            <person name="Smith T.J."/>
            <person name="Hill K.K."/>
            <person name="Xie G."/>
            <person name="Foley B.T."/>
            <person name="Williamson C.H."/>
            <person name="Foster J.T."/>
            <person name="Johnson S.L."/>
            <person name="Chertkov O."/>
            <person name="Teshima H."/>
            <person name="Gibbons H.S."/>
            <person name="Johnsky L.A."/>
            <person name="Karavis M.A."/>
            <person name="Smith L.A."/>
        </authorList>
    </citation>
    <scope>NUCLEOTIDE SEQUENCE [LARGE SCALE GENOMIC DNA]</scope>
    <source>
        <strain evidence="2 3">CDC 2741</strain>
    </source>
</reference>
<protein>
    <recommendedName>
        <fullName evidence="1">PurM-like N-terminal domain-containing protein</fullName>
    </recommendedName>
</protein>
<organism evidence="2 3">
    <name type="scientific">Clostridium argentinense CDC 2741</name>
    <dbReference type="NCBI Taxonomy" id="1418104"/>
    <lineage>
        <taxon>Bacteria</taxon>
        <taxon>Bacillati</taxon>
        <taxon>Bacillota</taxon>
        <taxon>Clostridia</taxon>
        <taxon>Eubacteriales</taxon>
        <taxon>Clostridiaceae</taxon>
        <taxon>Clostridium</taxon>
    </lineage>
</organism>
<dbReference type="RefSeq" id="WP_039636621.1">
    <property type="nucleotide sequence ID" value="NZ_AYSO01000020.1"/>
</dbReference>
<sequence length="246" mass="26973">MKINKIRDLVLVDIDENKSMVIACDSCGSIGDKPQDALKVPPFITGKYTVRVGLLEVLSSGAEVVTVIDNVCAEMKPTGEEIIKGIKSELELANITDVALSGSTEENFPCVSTGLGITIIGVSEKSKLRINNIKDDVLIYSIGMPKVGEEISYEYDEDIFQYDVLYYLRELKEVKEIVPVGSKGILYEAEELAKNNGMEFILEENLSIDINRSCGPATVAIIALDKSVEENITVIKNSHKIGIIKK</sequence>
<evidence type="ECO:0000313" key="2">
    <source>
        <dbReference type="EMBL" id="KIE45024.1"/>
    </source>
</evidence>
<dbReference type="STRING" id="29341.RSJ17_05990"/>
<dbReference type="InterPro" id="IPR016188">
    <property type="entry name" value="PurM-like_N"/>
</dbReference>
<dbReference type="AlphaFoldDB" id="A0A0C1TWE9"/>
<dbReference type="Proteomes" id="UP000031366">
    <property type="component" value="Unassembled WGS sequence"/>
</dbReference>
<dbReference type="EMBL" id="AYSO01000020">
    <property type="protein sequence ID" value="KIE45024.1"/>
    <property type="molecule type" value="Genomic_DNA"/>
</dbReference>
<gene>
    <name evidence="2" type="ORF">U732_638</name>
</gene>
<name>A0A0C1TWE9_9CLOT</name>